<evidence type="ECO:0000313" key="3">
    <source>
        <dbReference type="EMBL" id="KAF9524358.1"/>
    </source>
</evidence>
<name>A0A9P6JKX8_9AGAR</name>
<feature type="transmembrane region" description="Helical" evidence="1">
    <location>
        <begin position="216"/>
        <end position="236"/>
    </location>
</feature>
<feature type="domain" description="DUF6533" evidence="2">
    <location>
        <begin position="20"/>
        <end position="64"/>
    </location>
</feature>
<evidence type="ECO:0000313" key="4">
    <source>
        <dbReference type="Proteomes" id="UP000807306"/>
    </source>
</evidence>
<keyword evidence="4" id="KW-1185">Reference proteome</keyword>
<reference evidence="3" key="1">
    <citation type="submission" date="2020-11" db="EMBL/GenBank/DDBJ databases">
        <authorList>
            <consortium name="DOE Joint Genome Institute"/>
            <person name="Ahrendt S."/>
            <person name="Riley R."/>
            <person name="Andreopoulos W."/>
            <person name="Labutti K."/>
            <person name="Pangilinan J."/>
            <person name="Ruiz-Duenas F.J."/>
            <person name="Barrasa J.M."/>
            <person name="Sanchez-Garcia M."/>
            <person name="Camarero S."/>
            <person name="Miyauchi S."/>
            <person name="Serrano A."/>
            <person name="Linde D."/>
            <person name="Babiker R."/>
            <person name="Drula E."/>
            <person name="Ayuso-Fernandez I."/>
            <person name="Pacheco R."/>
            <person name="Padilla G."/>
            <person name="Ferreira P."/>
            <person name="Barriuso J."/>
            <person name="Kellner H."/>
            <person name="Castanera R."/>
            <person name="Alfaro M."/>
            <person name="Ramirez L."/>
            <person name="Pisabarro A.G."/>
            <person name="Kuo A."/>
            <person name="Tritt A."/>
            <person name="Lipzen A."/>
            <person name="He G."/>
            <person name="Yan M."/>
            <person name="Ng V."/>
            <person name="Cullen D."/>
            <person name="Martin F."/>
            <person name="Rosso M.-N."/>
            <person name="Henrissat B."/>
            <person name="Hibbett D."/>
            <person name="Martinez A.T."/>
            <person name="Grigoriev I.V."/>
        </authorList>
    </citation>
    <scope>NUCLEOTIDE SEQUENCE</scope>
    <source>
        <strain evidence="3">CBS 506.95</strain>
    </source>
</reference>
<dbReference type="Proteomes" id="UP000807306">
    <property type="component" value="Unassembled WGS sequence"/>
</dbReference>
<dbReference type="Pfam" id="PF20151">
    <property type="entry name" value="DUF6533"/>
    <property type="match status" value="1"/>
</dbReference>
<keyword evidence="1" id="KW-1133">Transmembrane helix</keyword>
<feature type="transmembrane region" description="Helical" evidence="1">
    <location>
        <begin position="242"/>
        <end position="262"/>
    </location>
</feature>
<feature type="transmembrane region" description="Helical" evidence="1">
    <location>
        <begin position="120"/>
        <end position="140"/>
    </location>
</feature>
<comment type="caution">
    <text evidence="3">The sequence shown here is derived from an EMBL/GenBank/DDBJ whole genome shotgun (WGS) entry which is preliminary data.</text>
</comment>
<dbReference type="InterPro" id="IPR045340">
    <property type="entry name" value="DUF6533"/>
</dbReference>
<dbReference type="EMBL" id="MU157900">
    <property type="protein sequence ID" value="KAF9524358.1"/>
    <property type="molecule type" value="Genomic_DNA"/>
</dbReference>
<accession>A0A9P6JKX8</accession>
<evidence type="ECO:0000259" key="2">
    <source>
        <dbReference type="Pfam" id="PF20151"/>
    </source>
</evidence>
<feature type="transmembrane region" description="Helical" evidence="1">
    <location>
        <begin position="87"/>
        <end position="108"/>
    </location>
</feature>
<sequence>MDAFIKELVQDLEHVQISRYAQLSSSCIILFDHLITLDDEINLIWPSSWSLGKVLFLLNRYYSLAAVLFNNYGFFSPNLTHEFCLRFFQWQGWTGLIGCMLAEGILQMRLYALFSLDKRILFLMLSMFVASTGTAAWIMWNVVTKISALALPLPNNDIFCAPNGIPKDFYMFWVPLLVYECLLCTLALVRGFQTLRRSGSLFLNGRQLVVILVRDSIMYFLVICVTYMASLLIWIMAPSTLLEVPIGFTIAMSCVLANRVVLNVRDAGQDVSVTDSKRPITHASRYDTSFCSPGTITQFEMDQLRSMKADKQLEDIYEDYEYSTHKA</sequence>
<feature type="transmembrane region" description="Helical" evidence="1">
    <location>
        <begin position="170"/>
        <end position="189"/>
    </location>
</feature>
<protein>
    <recommendedName>
        <fullName evidence="2">DUF6533 domain-containing protein</fullName>
    </recommendedName>
</protein>
<dbReference type="AlphaFoldDB" id="A0A9P6JKX8"/>
<keyword evidence="1" id="KW-0812">Transmembrane</keyword>
<evidence type="ECO:0000256" key="1">
    <source>
        <dbReference type="SAM" id="Phobius"/>
    </source>
</evidence>
<gene>
    <name evidence="3" type="ORF">CPB83DRAFT_861427</name>
</gene>
<dbReference type="OrthoDB" id="3349377at2759"/>
<keyword evidence="1" id="KW-0472">Membrane</keyword>
<proteinExistence type="predicted"/>
<organism evidence="3 4">
    <name type="scientific">Crepidotus variabilis</name>
    <dbReference type="NCBI Taxonomy" id="179855"/>
    <lineage>
        <taxon>Eukaryota</taxon>
        <taxon>Fungi</taxon>
        <taxon>Dikarya</taxon>
        <taxon>Basidiomycota</taxon>
        <taxon>Agaricomycotina</taxon>
        <taxon>Agaricomycetes</taxon>
        <taxon>Agaricomycetidae</taxon>
        <taxon>Agaricales</taxon>
        <taxon>Agaricineae</taxon>
        <taxon>Crepidotaceae</taxon>
        <taxon>Crepidotus</taxon>
    </lineage>
</organism>
<feature type="transmembrane region" description="Helical" evidence="1">
    <location>
        <begin position="54"/>
        <end position="75"/>
    </location>
</feature>